<dbReference type="InterPro" id="IPR003439">
    <property type="entry name" value="ABC_transporter-like_ATP-bd"/>
</dbReference>
<dbReference type="AlphaFoldDB" id="A0A932GNX8"/>
<dbReference type="Pfam" id="PF00005">
    <property type="entry name" value="ABC_tran"/>
    <property type="match status" value="1"/>
</dbReference>
<reference evidence="5" key="1">
    <citation type="submission" date="2020-07" db="EMBL/GenBank/DDBJ databases">
        <title>Huge and variable diversity of episymbiotic CPR bacteria and DPANN archaea in groundwater ecosystems.</title>
        <authorList>
            <person name="He C.Y."/>
            <person name="Keren R."/>
            <person name="Whittaker M."/>
            <person name="Farag I.F."/>
            <person name="Doudna J."/>
            <person name="Cate J.H.D."/>
            <person name="Banfield J.F."/>
        </authorList>
    </citation>
    <scope>NUCLEOTIDE SEQUENCE</scope>
    <source>
        <strain evidence="5">NC_groundwater_717_Ag_S-0.2um_59_8</strain>
    </source>
</reference>
<organism evidence="5 6">
    <name type="scientific">Tectimicrobiota bacterium</name>
    <dbReference type="NCBI Taxonomy" id="2528274"/>
    <lineage>
        <taxon>Bacteria</taxon>
        <taxon>Pseudomonadati</taxon>
        <taxon>Nitrospinota/Tectimicrobiota group</taxon>
        <taxon>Candidatus Tectimicrobiota</taxon>
    </lineage>
</organism>
<evidence type="ECO:0000313" key="6">
    <source>
        <dbReference type="Proteomes" id="UP000741360"/>
    </source>
</evidence>
<dbReference type="SMART" id="SM00382">
    <property type="entry name" value="AAA"/>
    <property type="match status" value="1"/>
</dbReference>
<evidence type="ECO:0000259" key="4">
    <source>
        <dbReference type="PROSITE" id="PS50893"/>
    </source>
</evidence>
<dbReference type="Proteomes" id="UP000741360">
    <property type="component" value="Unassembled WGS sequence"/>
</dbReference>
<dbReference type="PROSITE" id="PS50893">
    <property type="entry name" value="ABC_TRANSPORTER_2"/>
    <property type="match status" value="1"/>
</dbReference>
<protein>
    <submittedName>
        <fullName evidence="5">ABC transporter ATP-binding protein</fullName>
    </submittedName>
</protein>
<dbReference type="InterPro" id="IPR027417">
    <property type="entry name" value="P-loop_NTPase"/>
</dbReference>
<dbReference type="InterPro" id="IPR050166">
    <property type="entry name" value="ABC_transporter_ATP-bind"/>
</dbReference>
<dbReference type="InterPro" id="IPR003593">
    <property type="entry name" value="AAA+_ATPase"/>
</dbReference>
<keyword evidence="3 5" id="KW-0067">ATP-binding</keyword>
<comment type="caution">
    <text evidence="5">The sequence shown here is derived from an EMBL/GenBank/DDBJ whole genome shotgun (WGS) entry which is preliminary data.</text>
</comment>
<dbReference type="GO" id="GO:0016887">
    <property type="term" value="F:ATP hydrolysis activity"/>
    <property type="evidence" value="ECO:0007669"/>
    <property type="project" value="InterPro"/>
</dbReference>
<dbReference type="EMBL" id="JACPSX010000090">
    <property type="protein sequence ID" value="MBI3014404.1"/>
    <property type="molecule type" value="Genomic_DNA"/>
</dbReference>
<evidence type="ECO:0000256" key="1">
    <source>
        <dbReference type="ARBA" id="ARBA00022448"/>
    </source>
</evidence>
<name>A0A932GNX8_UNCTE</name>
<keyword evidence="1" id="KW-0813">Transport</keyword>
<dbReference type="PANTHER" id="PTHR42788">
    <property type="entry name" value="TAURINE IMPORT ATP-BINDING PROTEIN-RELATED"/>
    <property type="match status" value="1"/>
</dbReference>
<dbReference type="GO" id="GO:0005524">
    <property type="term" value="F:ATP binding"/>
    <property type="evidence" value="ECO:0007669"/>
    <property type="project" value="UniProtKB-KW"/>
</dbReference>
<dbReference type="PANTHER" id="PTHR42788:SF13">
    <property type="entry name" value="ALIPHATIC SULFONATES IMPORT ATP-BINDING PROTEIN SSUB"/>
    <property type="match status" value="1"/>
</dbReference>
<evidence type="ECO:0000256" key="3">
    <source>
        <dbReference type="ARBA" id="ARBA00022840"/>
    </source>
</evidence>
<keyword evidence="2" id="KW-0547">Nucleotide-binding</keyword>
<gene>
    <name evidence="5" type="ORF">HYY65_04940</name>
</gene>
<sequence length="266" mass="30295">MPTLETVGLSKVFRKRGGEQVEALRDISLRVETGEFVSIVGASGCGKTTFLRIIDGLLEPSAGKVFLDGREVTKPGPDRGFVFQSDSLFPWRTAEDNVVFGLEVQRKNRSVARQLAHRFIKMVGLEGFAGHYPYELSGGMRQRVNIARAMTIDPEVLLMDEPFAALDAQTREIMQYELLSIWSQQQKTVLFITHQISEAVFLSDRVVVFTARPGRLKEVIPIKIPRPRTLDVKHTKEFVDYEYQIWKMIEEEVRLGMRLEQTVGKH</sequence>
<dbReference type="Gene3D" id="3.40.50.300">
    <property type="entry name" value="P-loop containing nucleotide triphosphate hydrolases"/>
    <property type="match status" value="1"/>
</dbReference>
<proteinExistence type="predicted"/>
<dbReference type="CDD" id="cd03293">
    <property type="entry name" value="ABC_NrtD_SsuB_transporters"/>
    <property type="match status" value="1"/>
</dbReference>
<accession>A0A932GNX8</accession>
<evidence type="ECO:0000256" key="2">
    <source>
        <dbReference type="ARBA" id="ARBA00022741"/>
    </source>
</evidence>
<dbReference type="SUPFAM" id="SSF52540">
    <property type="entry name" value="P-loop containing nucleoside triphosphate hydrolases"/>
    <property type="match status" value="1"/>
</dbReference>
<dbReference type="InterPro" id="IPR017871">
    <property type="entry name" value="ABC_transporter-like_CS"/>
</dbReference>
<dbReference type="PROSITE" id="PS00211">
    <property type="entry name" value="ABC_TRANSPORTER_1"/>
    <property type="match status" value="1"/>
</dbReference>
<evidence type="ECO:0000313" key="5">
    <source>
        <dbReference type="EMBL" id="MBI3014404.1"/>
    </source>
</evidence>
<feature type="domain" description="ABC transporter" evidence="4">
    <location>
        <begin position="7"/>
        <end position="232"/>
    </location>
</feature>